<evidence type="ECO:0000256" key="4">
    <source>
        <dbReference type="PROSITE-ProRule" id="PRU00723"/>
    </source>
</evidence>
<dbReference type="GO" id="GO:0005634">
    <property type="term" value="C:nucleus"/>
    <property type="evidence" value="ECO:0007669"/>
    <property type="project" value="TreeGrafter"/>
</dbReference>
<dbReference type="PROSITE" id="PS50103">
    <property type="entry name" value="ZF_C3H1"/>
    <property type="match status" value="1"/>
</dbReference>
<evidence type="ECO:0000256" key="5">
    <source>
        <dbReference type="SAM" id="MobiDB-lite"/>
    </source>
</evidence>
<dbReference type="STRING" id="1141098.A0A1Y2E776"/>
<feature type="zinc finger region" description="C3H1-type" evidence="4">
    <location>
        <begin position="4"/>
        <end position="26"/>
    </location>
</feature>
<dbReference type="PANTHER" id="PTHR21099:SF2">
    <property type="entry name" value="SI:CH211-113E8.11"/>
    <property type="match status" value="1"/>
</dbReference>
<dbReference type="Proteomes" id="UP000193689">
    <property type="component" value="Unassembled WGS sequence"/>
</dbReference>
<evidence type="ECO:0000259" key="6">
    <source>
        <dbReference type="PROSITE" id="PS50103"/>
    </source>
</evidence>
<feature type="compositionally biased region" description="Polar residues" evidence="5">
    <location>
        <begin position="415"/>
        <end position="425"/>
    </location>
</feature>
<feature type="compositionally biased region" description="Polar residues" evidence="5">
    <location>
        <begin position="306"/>
        <end position="322"/>
    </location>
</feature>
<evidence type="ECO:0000313" key="7">
    <source>
        <dbReference type="EMBL" id="ORY67126.1"/>
    </source>
</evidence>
<reference evidence="7 8" key="1">
    <citation type="submission" date="2016-07" db="EMBL/GenBank/DDBJ databases">
        <title>Pervasive Adenine N6-methylation of Active Genes in Fungi.</title>
        <authorList>
            <consortium name="DOE Joint Genome Institute"/>
            <person name="Mondo S.J."/>
            <person name="Dannebaum R.O."/>
            <person name="Kuo R.C."/>
            <person name="Labutti K."/>
            <person name="Haridas S."/>
            <person name="Kuo A."/>
            <person name="Salamov A."/>
            <person name="Ahrendt S.R."/>
            <person name="Lipzen A."/>
            <person name="Sullivan W."/>
            <person name="Andreopoulos W.B."/>
            <person name="Clum A."/>
            <person name="Lindquist E."/>
            <person name="Daum C."/>
            <person name="Ramamoorthy G.K."/>
            <person name="Gryganskyi A."/>
            <person name="Culley D."/>
            <person name="Magnuson J.K."/>
            <person name="James T.Y."/>
            <person name="O'Malley M.A."/>
            <person name="Stajich J.E."/>
            <person name="Spatafora J.W."/>
            <person name="Visel A."/>
            <person name="Grigoriev I.V."/>
        </authorList>
    </citation>
    <scope>NUCLEOTIDE SEQUENCE [LARGE SCALE GENOMIC DNA]</scope>
    <source>
        <strain evidence="7 8">CBS 129021</strain>
    </source>
</reference>
<accession>A0A1Y2E776</accession>
<dbReference type="Pfam" id="PF18044">
    <property type="entry name" value="zf-CCCH_4"/>
    <property type="match status" value="1"/>
</dbReference>
<feature type="compositionally biased region" description="Low complexity" evidence="5">
    <location>
        <begin position="342"/>
        <end position="359"/>
    </location>
</feature>
<keyword evidence="3 4" id="KW-0862">Zinc</keyword>
<feature type="compositionally biased region" description="Polar residues" evidence="5">
    <location>
        <begin position="195"/>
        <end position="238"/>
    </location>
</feature>
<dbReference type="OrthoDB" id="20729at2759"/>
<organism evidence="7 8">
    <name type="scientific">Pseudomassariella vexata</name>
    <dbReference type="NCBI Taxonomy" id="1141098"/>
    <lineage>
        <taxon>Eukaryota</taxon>
        <taxon>Fungi</taxon>
        <taxon>Dikarya</taxon>
        <taxon>Ascomycota</taxon>
        <taxon>Pezizomycotina</taxon>
        <taxon>Sordariomycetes</taxon>
        <taxon>Xylariomycetidae</taxon>
        <taxon>Amphisphaeriales</taxon>
        <taxon>Pseudomassariaceae</taxon>
        <taxon>Pseudomassariella</taxon>
    </lineage>
</organism>
<evidence type="ECO:0000313" key="8">
    <source>
        <dbReference type="Proteomes" id="UP000193689"/>
    </source>
</evidence>
<feature type="compositionally biased region" description="Low complexity" evidence="5">
    <location>
        <begin position="33"/>
        <end position="43"/>
    </location>
</feature>
<keyword evidence="2 4" id="KW-0863">Zinc-finger</keyword>
<dbReference type="SMART" id="SM00356">
    <property type="entry name" value="ZnF_C3H1"/>
    <property type="match status" value="1"/>
</dbReference>
<dbReference type="PANTHER" id="PTHR21099">
    <property type="entry name" value="RAD201"/>
    <property type="match status" value="1"/>
</dbReference>
<feature type="compositionally biased region" description="Polar residues" evidence="5">
    <location>
        <begin position="476"/>
        <end position="491"/>
    </location>
</feature>
<dbReference type="Gene3D" id="4.10.1000.10">
    <property type="entry name" value="Zinc finger, CCCH-type"/>
    <property type="match status" value="1"/>
</dbReference>
<feature type="compositionally biased region" description="Low complexity" evidence="5">
    <location>
        <begin position="369"/>
        <end position="396"/>
    </location>
</feature>
<comment type="caution">
    <text evidence="7">The sequence shown here is derived from an EMBL/GenBank/DDBJ whole genome shotgun (WGS) entry which is preliminary data.</text>
</comment>
<name>A0A1Y2E776_9PEZI</name>
<dbReference type="InParanoid" id="A0A1Y2E776"/>
<dbReference type="InterPro" id="IPR041367">
    <property type="entry name" value="Znf-CCCH_4"/>
</dbReference>
<dbReference type="AlphaFoldDB" id="A0A1Y2E776"/>
<dbReference type="CDD" id="cd23954">
    <property type="entry name" value="AMO1_CTD"/>
    <property type="match status" value="1"/>
</dbReference>
<gene>
    <name evidence="7" type="ORF">BCR38DRAFT_426143</name>
</gene>
<keyword evidence="8" id="KW-1185">Reference proteome</keyword>
<proteinExistence type="predicted"/>
<dbReference type="SUPFAM" id="SSF90229">
    <property type="entry name" value="CCCH zinc finger"/>
    <property type="match status" value="1"/>
</dbReference>
<protein>
    <recommendedName>
        <fullName evidence="6">C3H1-type domain-containing protein</fullName>
    </recommendedName>
</protein>
<dbReference type="EMBL" id="MCFJ01000004">
    <property type="protein sequence ID" value="ORY67126.1"/>
    <property type="molecule type" value="Genomic_DNA"/>
</dbReference>
<dbReference type="InterPro" id="IPR036855">
    <property type="entry name" value="Znf_CCCH_sf"/>
</dbReference>
<sequence>MAPLCKFYQNGNCRNGANCRFEHPGANNNPFGGTSNNRFSSLSSGGGGNSNNSGTNPYKVTKELIKIDLTEERPSWILSSYGPGKDAPEQLFGGFPREQSFEELRLLVASSSNPPEALQHIATLYQKAEHQILTTLNDLDGAVNFIVGSENNHPNRNDICKQNTREGGTNGTFAVGNTSGPFGNPLNSAPAAGQNPFSTTQASPFGAVSNNTTTNAFGAPSTTGTTGAFGQPSASGQKPNPFGGASAFGQPSTLGAAGGSAFGQPSSLGATGGSAFGQPSSLGAAGVSAFGQPSALGAVGAPAFGQPSQPGTTGSAFGQTSALGAKPNPFGARTGPSSGFGQTAPQPAAFGQPAQQPSAFGQPSSLGSNPNPFGAPAAAPFGQTAQSQNAAQPANPFGQPAQTSGAFGRPVGSNPFGSTDQQMDTSAPALAAPANPFGQPASSGFGAAKNDFGQPQVQAAKAPAQAKGTPGHPYAPNSTKQHPPISSYSSRNIDGRLTMFKGRSVMYNNNGQPGLRMPDGSWKKIWFPDGPPGYNSDTEPPEPGLYTASIKAAYEAMSRTGRFAGDMPEVPPMREDCTFDF</sequence>
<keyword evidence="1 4" id="KW-0479">Metal-binding</keyword>
<evidence type="ECO:0000256" key="3">
    <source>
        <dbReference type="ARBA" id="ARBA00022833"/>
    </source>
</evidence>
<feature type="region of interest" description="Disordered" evidence="5">
    <location>
        <begin position="28"/>
        <end position="57"/>
    </location>
</feature>
<dbReference type="GO" id="GO:0008270">
    <property type="term" value="F:zinc ion binding"/>
    <property type="evidence" value="ECO:0007669"/>
    <property type="project" value="UniProtKB-KW"/>
</dbReference>
<feature type="compositionally biased region" description="Polar residues" evidence="5">
    <location>
        <begin position="163"/>
        <end position="187"/>
    </location>
</feature>
<evidence type="ECO:0000256" key="1">
    <source>
        <dbReference type="ARBA" id="ARBA00022723"/>
    </source>
</evidence>
<feature type="region of interest" description="Disordered" evidence="5">
    <location>
        <begin position="301"/>
        <end position="491"/>
    </location>
</feature>
<feature type="region of interest" description="Disordered" evidence="5">
    <location>
        <begin position="163"/>
        <end position="251"/>
    </location>
</feature>
<dbReference type="InterPro" id="IPR000571">
    <property type="entry name" value="Znf_CCCH"/>
</dbReference>
<feature type="compositionally biased region" description="Low complexity" evidence="5">
    <location>
        <begin position="454"/>
        <end position="467"/>
    </location>
</feature>
<feature type="domain" description="C3H1-type" evidence="6">
    <location>
        <begin position="4"/>
        <end position="26"/>
    </location>
</feature>
<evidence type="ECO:0000256" key="2">
    <source>
        <dbReference type="ARBA" id="ARBA00022771"/>
    </source>
</evidence>
<dbReference type="GeneID" id="63775956"/>
<dbReference type="RefSeq" id="XP_040717750.1">
    <property type="nucleotide sequence ID" value="XM_040859744.1"/>
</dbReference>